<dbReference type="InterPro" id="IPR002656">
    <property type="entry name" value="Acyl_transf_3_dom"/>
</dbReference>
<evidence type="ECO:0000259" key="3">
    <source>
        <dbReference type="Pfam" id="PF01757"/>
    </source>
</evidence>
<feature type="transmembrane region" description="Helical" evidence="1">
    <location>
        <begin position="144"/>
        <end position="165"/>
    </location>
</feature>
<protein>
    <submittedName>
        <fullName evidence="5">O-acyltransferase like protein</fullName>
    </submittedName>
</protein>
<evidence type="ECO:0000256" key="1">
    <source>
        <dbReference type="SAM" id="Phobius"/>
    </source>
</evidence>
<gene>
    <name evidence="5" type="primary">LOC112048623</name>
</gene>
<evidence type="ECO:0000313" key="4">
    <source>
        <dbReference type="Proteomes" id="UP001652582"/>
    </source>
</evidence>
<dbReference type="KEGG" id="bany:112048623"/>
<keyword evidence="4" id="KW-1185">Reference proteome</keyword>
<evidence type="ECO:0000256" key="2">
    <source>
        <dbReference type="SAM" id="SignalP"/>
    </source>
</evidence>
<feature type="transmembrane region" description="Helical" evidence="1">
    <location>
        <begin position="573"/>
        <end position="594"/>
    </location>
</feature>
<keyword evidence="1" id="KW-1133">Transmembrane helix</keyword>
<dbReference type="OrthoDB" id="10265389at2759"/>
<feature type="transmembrane region" description="Helical" evidence="1">
    <location>
        <begin position="291"/>
        <end position="309"/>
    </location>
</feature>
<organism evidence="4 5">
    <name type="scientific">Bicyclus anynana</name>
    <name type="common">Squinting bush brown butterfly</name>
    <dbReference type="NCBI Taxonomy" id="110368"/>
    <lineage>
        <taxon>Eukaryota</taxon>
        <taxon>Metazoa</taxon>
        <taxon>Ecdysozoa</taxon>
        <taxon>Arthropoda</taxon>
        <taxon>Hexapoda</taxon>
        <taxon>Insecta</taxon>
        <taxon>Pterygota</taxon>
        <taxon>Neoptera</taxon>
        <taxon>Endopterygota</taxon>
        <taxon>Lepidoptera</taxon>
        <taxon>Glossata</taxon>
        <taxon>Ditrysia</taxon>
        <taxon>Papilionoidea</taxon>
        <taxon>Nymphalidae</taxon>
        <taxon>Satyrinae</taxon>
        <taxon>Satyrini</taxon>
        <taxon>Mycalesina</taxon>
        <taxon>Bicyclus</taxon>
    </lineage>
</organism>
<feature type="transmembrane region" description="Helical" evidence="1">
    <location>
        <begin position="250"/>
        <end position="270"/>
    </location>
</feature>
<feature type="transmembrane region" description="Helical" evidence="1">
    <location>
        <begin position="355"/>
        <end position="375"/>
    </location>
</feature>
<reference evidence="5" key="1">
    <citation type="submission" date="2025-08" db="UniProtKB">
        <authorList>
            <consortium name="RefSeq"/>
        </authorList>
    </citation>
    <scope>IDENTIFICATION</scope>
</reference>
<accession>A0A6J1NAB6</accession>
<dbReference type="RefSeq" id="XP_023942007.2">
    <property type="nucleotide sequence ID" value="XM_024086239.2"/>
</dbReference>
<dbReference type="GeneID" id="112048623"/>
<feature type="domain" description="Acyltransferase 3" evidence="3">
    <location>
        <begin position="205"/>
        <end position="553"/>
    </location>
</feature>
<dbReference type="PANTHER" id="PTHR11161:SF72">
    <property type="entry name" value="FI21449P1"/>
    <property type="match status" value="1"/>
</dbReference>
<proteinExistence type="predicted"/>
<feature type="transmembrane region" description="Helical" evidence="1">
    <location>
        <begin position="382"/>
        <end position="402"/>
    </location>
</feature>
<dbReference type="AlphaFoldDB" id="A0A6J1NAB6"/>
<dbReference type="GO" id="GO:0016747">
    <property type="term" value="F:acyltransferase activity, transferring groups other than amino-acyl groups"/>
    <property type="evidence" value="ECO:0007669"/>
    <property type="project" value="InterPro"/>
</dbReference>
<feature type="chain" id="PRO_5045980049" evidence="2">
    <location>
        <begin position="18"/>
        <end position="607"/>
    </location>
</feature>
<dbReference type="Proteomes" id="UP001652582">
    <property type="component" value="Chromosome 8"/>
</dbReference>
<name>A0A6J1NAB6_BICAN</name>
<dbReference type="InterPro" id="IPR052728">
    <property type="entry name" value="O2_lipid_transport_reg"/>
</dbReference>
<keyword evidence="2" id="KW-0732">Signal</keyword>
<evidence type="ECO:0000313" key="5">
    <source>
        <dbReference type="RefSeq" id="XP_023942007.2"/>
    </source>
</evidence>
<sequence>MWSVLLCALVAAAAAAAREFTEEDQFRLPRLYHLDNYERCLAPRDGLYCVGSFRLSTDQPNAAYNFIKEYSSDPQNFDRTLVHRGYCLTSRCPSKESNTTLRFERCVEQQALSPGLQASLESISCKTHEDLRVKKQGMDTPQQVWLGFVAVFCFFNLIGTLYDLATRGEGKSRLLNAWSVRANFARLLATYEDGDPRLSALAPLQGVKTLLLALIIMTHSAEIQHKLYLYNPEYFERILQHPITMLIRNGSALTQIFIVISNFLFAYSLLLYSKTKQLGLAQLPMCILHRLARITPVHLLLVGFAATWWRPMNDGPQWALTVGAESDICRKKFWTHALYLHNVFNAEEYCLLPTWFLAVDMQLYIVAAILTLYLMQKKKNQIPILATLFVLSCALNFGLAYINEWKSLLYIMVPENVRQTFRGVPSFAQFYTSPWGSLPACLMGLLTAHIHFSMQEQGYKITKHKWVVWLYQLTVPLHMAWIMAGNAILGHTTRVAAAAYVAVERPSFALLASLTLLGIANNIDDWFRRAAAWRGWAAIGRMSLAIMMLHWIINVHRVGSLRTLTEASVASIGGDMLTTMLWTTVLAVPVTVLVESPVTRSFTALLT</sequence>
<feature type="transmembrane region" description="Helical" evidence="1">
    <location>
        <begin position="435"/>
        <end position="454"/>
    </location>
</feature>
<feature type="transmembrane region" description="Helical" evidence="1">
    <location>
        <begin position="531"/>
        <end position="553"/>
    </location>
</feature>
<dbReference type="PANTHER" id="PTHR11161">
    <property type="entry name" value="O-ACYLTRANSFERASE"/>
    <property type="match status" value="1"/>
</dbReference>
<feature type="transmembrane region" description="Helical" evidence="1">
    <location>
        <begin position="466"/>
        <end position="489"/>
    </location>
</feature>
<feature type="signal peptide" evidence="2">
    <location>
        <begin position="1"/>
        <end position="17"/>
    </location>
</feature>
<feature type="transmembrane region" description="Helical" evidence="1">
    <location>
        <begin position="495"/>
        <end position="519"/>
    </location>
</feature>
<keyword evidence="1" id="KW-0472">Membrane</keyword>
<keyword evidence="1" id="KW-0812">Transmembrane</keyword>
<dbReference type="Pfam" id="PF01757">
    <property type="entry name" value="Acyl_transf_3"/>
    <property type="match status" value="1"/>
</dbReference>